<organism evidence="3 4">
    <name type="scientific">Koribacter versatilis (strain Ellin345)</name>
    <dbReference type="NCBI Taxonomy" id="204669"/>
    <lineage>
        <taxon>Bacteria</taxon>
        <taxon>Pseudomonadati</taxon>
        <taxon>Acidobacteriota</taxon>
        <taxon>Terriglobia</taxon>
        <taxon>Terriglobales</taxon>
        <taxon>Candidatus Korobacteraceae</taxon>
        <taxon>Candidatus Korobacter</taxon>
    </lineage>
</organism>
<sequence>MSSPAPGPVRPDTSHLAMVDHRETARWQRKLLPYMTRFLIVIAIGFFAISLLEMYEMRNFVKNEATQPVRLKIEQMMQTAQTQNAADTAQSALLVLEADALDKRYRQASTLLMSRIWTRQLAFMTGMVLSFIGAVFIIGKLSESATDVNVSGGEWKAGITSASPGLILAFFGSLLMGIALIVQPGIEVQDRPVYFMSVGVVKQASATQTQATTKESPLPDPFGDMTAVVTGSSRDEPDAKPKKTDKKK</sequence>
<gene>
    <name evidence="3" type="ordered locus">Acid345_2706</name>
</gene>
<dbReference type="AlphaFoldDB" id="Q1IN43"/>
<evidence type="ECO:0000313" key="4">
    <source>
        <dbReference type="Proteomes" id="UP000002432"/>
    </source>
</evidence>
<keyword evidence="2" id="KW-0472">Membrane</keyword>
<dbReference type="KEGG" id="aba:Acid345_2706"/>
<evidence type="ECO:0000256" key="1">
    <source>
        <dbReference type="SAM" id="MobiDB-lite"/>
    </source>
</evidence>
<feature type="compositionally biased region" description="Basic and acidic residues" evidence="1">
    <location>
        <begin position="233"/>
        <end position="242"/>
    </location>
</feature>
<dbReference type="Proteomes" id="UP000002432">
    <property type="component" value="Chromosome"/>
</dbReference>
<feature type="transmembrane region" description="Helical" evidence="2">
    <location>
        <begin position="34"/>
        <end position="52"/>
    </location>
</feature>
<evidence type="ECO:0000313" key="3">
    <source>
        <dbReference type="EMBL" id="ABF41707.1"/>
    </source>
</evidence>
<dbReference type="HOGENOM" id="CLU_1119011_0_0_0"/>
<dbReference type="RefSeq" id="WP_011523508.1">
    <property type="nucleotide sequence ID" value="NC_008009.1"/>
</dbReference>
<keyword evidence="4" id="KW-1185">Reference proteome</keyword>
<feature type="transmembrane region" description="Helical" evidence="2">
    <location>
        <begin position="121"/>
        <end position="142"/>
    </location>
</feature>
<dbReference type="EMBL" id="CP000360">
    <property type="protein sequence ID" value="ABF41707.1"/>
    <property type="molecule type" value="Genomic_DNA"/>
</dbReference>
<dbReference type="OrthoDB" id="981491at2"/>
<dbReference type="STRING" id="204669.Acid345_2706"/>
<protein>
    <submittedName>
        <fullName evidence="3">Uncharacterized protein</fullName>
    </submittedName>
</protein>
<dbReference type="EnsemblBacteria" id="ABF41707">
    <property type="protein sequence ID" value="ABF41707"/>
    <property type="gene ID" value="Acid345_2706"/>
</dbReference>
<feature type="transmembrane region" description="Helical" evidence="2">
    <location>
        <begin position="162"/>
        <end position="182"/>
    </location>
</feature>
<keyword evidence="2" id="KW-1133">Transmembrane helix</keyword>
<keyword evidence="2" id="KW-0812">Transmembrane</keyword>
<proteinExistence type="predicted"/>
<dbReference type="eggNOG" id="ENOG5033426">
    <property type="taxonomic scope" value="Bacteria"/>
</dbReference>
<evidence type="ECO:0000256" key="2">
    <source>
        <dbReference type="SAM" id="Phobius"/>
    </source>
</evidence>
<accession>Q1IN43</accession>
<reference evidence="3 4" key="1">
    <citation type="journal article" date="2009" name="Appl. Environ. Microbiol.">
        <title>Three genomes from the phylum Acidobacteria provide insight into the lifestyles of these microorganisms in soils.</title>
        <authorList>
            <person name="Ward N.L."/>
            <person name="Challacombe J.F."/>
            <person name="Janssen P.H."/>
            <person name="Henrissat B."/>
            <person name="Coutinho P.M."/>
            <person name="Wu M."/>
            <person name="Xie G."/>
            <person name="Haft D.H."/>
            <person name="Sait M."/>
            <person name="Badger J."/>
            <person name="Barabote R.D."/>
            <person name="Bradley B."/>
            <person name="Brettin T.S."/>
            <person name="Brinkac L.M."/>
            <person name="Bruce D."/>
            <person name="Creasy T."/>
            <person name="Daugherty S.C."/>
            <person name="Davidsen T.M."/>
            <person name="DeBoy R.T."/>
            <person name="Detter J.C."/>
            <person name="Dodson R.J."/>
            <person name="Durkin A.S."/>
            <person name="Ganapathy A."/>
            <person name="Gwinn-Giglio M."/>
            <person name="Han C.S."/>
            <person name="Khouri H."/>
            <person name="Kiss H."/>
            <person name="Kothari S.P."/>
            <person name="Madupu R."/>
            <person name="Nelson K.E."/>
            <person name="Nelson W.C."/>
            <person name="Paulsen I."/>
            <person name="Penn K."/>
            <person name="Ren Q."/>
            <person name="Rosovitz M.J."/>
            <person name="Selengut J.D."/>
            <person name="Shrivastava S."/>
            <person name="Sullivan S.A."/>
            <person name="Tapia R."/>
            <person name="Thompson L.S."/>
            <person name="Watkins K.L."/>
            <person name="Yang Q."/>
            <person name="Yu C."/>
            <person name="Zafar N."/>
            <person name="Zhou L."/>
            <person name="Kuske C.R."/>
        </authorList>
    </citation>
    <scope>NUCLEOTIDE SEQUENCE [LARGE SCALE GENOMIC DNA]</scope>
    <source>
        <strain evidence="3 4">Ellin345</strain>
    </source>
</reference>
<feature type="region of interest" description="Disordered" evidence="1">
    <location>
        <begin position="208"/>
        <end position="248"/>
    </location>
</feature>
<name>Q1IN43_KORVE</name>